<dbReference type="AlphaFoldDB" id="A0A428MML7"/>
<reference evidence="2 3" key="1">
    <citation type="submission" date="2018-12" db="EMBL/GenBank/DDBJ databases">
        <title>Sequencing of bacterial isolates from soil warming experiment in Harvard Forest, Massachusetts, USA.</title>
        <authorList>
            <person name="Deangelis K."/>
        </authorList>
    </citation>
    <scope>NUCLEOTIDE SEQUENCE [LARGE SCALE GENOMIC DNA]</scope>
    <source>
        <strain evidence="2 3">EB153</strain>
    </source>
</reference>
<protein>
    <recommendedName>
        <fullName evidence="1">Contractile injection system tube protein N-terminal domain-containing protein</fullName>
    </recommendedName>
</protein>
<dbReference type="RefSeq" id="WP_125486401.1">
    <property type="nucleotide sequence ID" value="NZ_RSDW01000001.1"/>
</dbReference>
<organism evidence="2 3">
    <name type="scientific">Edaphobacter aggregans</name>
    <dbReference type="NCBI Taxonomy" id="570835"/>
    <lineage>
        <taxon>Bacteria</taxon>
        <taxon>Pseudomonadati</taxon>
        <taxon>Acidobacteriota</taxon>
        <taxon>Terriglobia</taxon>
        <taxon>Terriglobales</taxon>
        <taxon>Acidobacteriaceae</taxon>
        <taxon>Edaphobacter</taxon>
    </lineage>
</organism>
<evidence type="ECO:0000313" key="2">
    <source>
        <dbReference type="EMBL" id="RSL17983.1"/>
    </source>
</evidence>
<evidence type="ECO:0000313" key="3">
    <source>
        <dbReference type="Proteomes" id="UP000269669"/>
    </source>
</evidence>
<dbReference type="InterPro" id="IPR045361">
    <property type="entry name" value="CIS_tube_prot_N"/>
</dbReference>
<sequence length="300" mass="31169">MPQSVTLETARFQEVYWDNQGKVNVTNGGKNFQVQFNPQTLKLTYSNQKAGGDQPKGSSTQFVGRGVTKLSLELWFDVALAQTQNKATAKDVRQLTQEVVYFMIPKDAPASSAKKQAPPPPGLQISWGAFTFAGNMDSLDETLDFFSSDGYPLRSSLAISITRQEIQYDATAAATLQNPQSAGLQEYTPVQSKQTFQQMAANAGSSSLPGAPGWQGLALANGIENPRLIAAGALVNVSADVSVSASAQLGVTAQTSGPLSLNLGTSGTASGGVALGFVGTTITSGGSAGFQASAGFSIGS</sequence>
<keyword evidence="3" id="KW-1185">Reference proteome</keyword>
<dbReference type="Pfam" id="PF19266">
    <property type="entry name" value="CIS_tube"/>
    <property type="match status" value="1"/>
</dbReference>
<dbReference type="EMBL" id="RSDW01000001">
    <property type="protein sequence ID" value="RSL17983.1"/>
    <property type="molecule type" value="Genomic_DNA"/>
</dbReference>
<accession>A0A428MML7</accession>
<proteinExistence type="predicted"/>
<name>A0A428MML7_9BACT</name>
<feature type="domain" description="Contractile injection system tube protein N-terminal" evidence="1">
    <location>
        <begin position="27"/>
        <end position="165"/>
    </location>
</feature>
<dbReference type="OrthoDB" id="9809850at2"/>
<evidence type="ECO:0000259" key="1">
    <source>
        <dbReference type="Pfam" id="PF19266"/>
    </source>
</evidence>
<gene>
    <name evidence="2" type="ORF">EDE15_3536</name>
</gene>
<comment type="caution">
    <text evidence="2">The sequence shown here is derived from an EMBL/GenBank/DDBJ whole genome shotgun (WGS) entry which is preliminary data.</text>
</comment>
<dbReference type="Proteomes" id="UP000269669">
    <property type="component" value="Unassembled WGS sequence"/>
</dbReference>